<dbReference type="HOGENOM" id="CLU_3116144_0_0_9"/>
<protein>
    <submittedName>
        <fullName evidence="1">Uncharacterized protein</fullName>
    </submittedName>
</protein>
<accession>C0CT18</accession>
<comment type="caution">
    <text evidence="1">The sequence shown here is derived from an EMBL/GenBank/DDBJ whole genome shotgun (WGS) entry which is preliminary data.</text>
</comment>
<name>C0CT18_9FIRM</name>
<evidence type="ECO:0000313" key="2">
    <source>
        <dbReference type="Proteomes" id="UP000004756"/>
    </source>
</evidence>
<sequence length="50" mass="5781">MYANLLYVFCLISHPHILYTNDYPAAPLPASCHQTQHLHGITEQLRYLPD</sequence>
<reference evidence="1 2" key="2">
    <citation type="submission" date="2009-02" db="EMBL/GenBank/DDBJ databases">
        <title>Draft genome sequence of Clostridium asparagiforme (DSM 15981).</title>
        <authorList>
            <person name="Sudarsanam P."/>
            <person name="Ley R."/>
            <person name="Guruge J."/>
            <person name="Turnbaugh P.J."/>
            <person name="Mahowald M."/>
            <person name="Liep D."/>
            <person name="Gordon J."/>
        </authorList>
    </citation>
    <scope>NUCLEOTIDE SEQUENCE [LARGE SCALE GENOMIC DNA]</scope>
    <source>
        <strain evidence="1 2">DSM 15981</strain>
    </source>
</reference>
<organism evidence="1 2">
    <name type="scientific">[Clostridium] asparagiforme DSM 15981</name>
    <dbReference type="NCBI Taxonomy" id="518636"/>
    <lineage>
        <taxon>Bacteria</taxon>
        <taxon>Bacillati</taxon>
        <taxon>Bacillota</taxon>
        <taxon>Clostridia</taxon>
        <taxon>Lachnospirales</taxon>
        <taxon>Lachnospiraceae</taxon>
        <taxon>Enterocloster</taxon>
    </lineage>
</organism>
<evidence type="ECO:0000313" key="1">
    <source>
        <dbReference type="EMBL" id="EEG57798.1"/>
    </source>
</evidence>
<gene>
    <name evidence="1" type="ORF">CLOSTASPAR_00114</name>
</gene>
<proteinExistence type="predicted"/>
<reference evidence="1 2" key="1">
    <citation type="submission" date="2009-01" db="EMBL/GenBank/DDBJ databases">
        <authorList>
            <person name="Fulton L."/>
            <person name="Clifton S."/>
            <person name="Fulton B."/>
            <person name="Xu J."/>
            <person name="Minx P."/>
            <person name="Pepin K.H."/>
            <person name="Johnson M."/>
            <person name="Bhonagiri V."/>
            <person name="Nash W.E."/>
            <person name="Mardis E.R."/>
            <person name="Wilson R.K."/>
        </authorList>
    </citation>
    <scope>NUCLEOTIDE SEQUENCE [LARGE SCALE GENOMIC DNA]</scope>
    <source>
        <strain evidence="1 2">DSM 15981</strain>
    </source>
</reference>
<dbReference type="EMBL" id="ACCJ01000006">
    <property type="protein sequence ID" value="EEG57798.1"/>
    <property type="molecule type" value="Genomic_DNA"/>
</dbReference>
<dbReference type="AlphaFoldDB" id="C0CT18"/>
<keyword evidence="2" id="KW-1185">Reference proteome</keyword>
<dbReference type="Proteomes" id="UP000004756">
    <property type="component" value="Unassembled WGS sequence"/>
</dbReference>